<dbReference type="Proteomes" id="UP000664265">
    <property type="component" value="Unassembled WGS sequence"/>
</dbReference>
<comment type="subcellular location">
    <subcellularLocation>
        <location evidence="2">Cytoplasm</location>
    </subcellularLocation>
</comment>
<dbReference type="Gene3D" id="3.80.30.20">
    <property type="entry name" value="tm_1862 like domain"/>
    <property type="match status" value="1"/>
</dbReference>
<dbReference type="EMBL" id="JAERMS010000035">
    <property type="protein sequence ID" value="MBO1364043.1"/>
    <property type="molecule type" value="Genomic_DNA"/>
</dbReference>
<name>A0ABS3M785_9BACT</name>
<dbReference type="RefSeq" id="WP_107580765.1">
    <property type="nucleotide sequence ID" value="NZ_JAERMS010000035.1"/>
</dbReference>
<sequence>MAGLYIHIPFCASRCIYCAFYSTTSLKLRDLYVNMLCKEMELRKDEVDTIHTIYLGGGTPSLLSPQNLTQIFKQIDASFNLSKNQEITIECNPDDITPNFVEALGTLPINRISMGVQTFDNNRLRFLHRRHTPQDVYNAVKKLQKANISNISIDLIFGFPGELLSDWEADIDKALSLNIQHISAYSLTYEENTVLNKLKANGSVSEIEEEISIRMFQRLKERLEQADFEHYEISNFAKRTITANGVASSYRSRHNSSYWHAVPYIGIGAAAHSYDGTTRKWNVADLQTYMDSINRAILPYEMESLNTETQYNDCITTTLRTKEGIDLALFKEKFGKHLYQYLLHESEQYLNRGLLVIQNDHLALSQQGIFVCDMIMTDLMYI</sequence>
<accession>A0ABS3M785</accession>
<organism evidence="4 5">
    <name type="scientific">Prevotella illustrans</name>
    <dbReference type="NCBI Taxonomy" id="2800387"/>
    <lineage>
        <taxon>Bacteria</taxon>
        <taxon>Pseudomonadati</taxon>
        <taxon>Bacteroidota</taxon>
        <taxon>Bacteroidia</taxon>
        <taxon>Bacteroidales</taxon>
        <taxon>Prevotellaceae</taxon>
        <taxon>Prevotella</taxon>
    </lineage>
</organism>
<dbReference type="CDD" id="cd01335">
    <property type="entry name" value="Radical_SAM"/>
    <property type="match status" value="1"/>
</dbReference>
<keyword evidence="2" id="KW-0411">Iron-sulfur</keyword>
<dbReference type="SFLD" id="SFLDG01082">
    <property type="entry name" value="B12-binding_domain_containing"/>
    <property type="match status" value="1"/>
</dbReference>
<dbReference type="PROSITE" id="PS51918">
    <property type="entry name" value="RADICAL_SAM"/>
    <property type="match status" value="1"/>
</dbReference>
<evidence type="ECO:0000313" key="4">
    <source>
        <dbReference type="EMBL" id="MBO1364043.1"/>
    </source>
</evidence>
<keyword evidence="2" id="KW-0479">Metal-binding</keyword>
<keyword evidence="2" id="KW-0349">Heme</keyword>
<evidence type="ECO:0000259" key="3">
    <source>
        <dbReference type="PROSITE" id="PS51918"/>
    </source>
</evidence>
<dbReference type="InterPro" id="IPR006638">
    <property type="entry name" value="Elp3/MiaA/NifB-like_rSAM"/>
</dbReference>
<dbReference type="SFLD" id="SFLDF00562">
    <property type="entry name" value="HemN-like__clustered_with_heat"/>
    <property type="match status" value="1"/>
</dbReference>
<dbReference type="SFLD" id="SFLDG01065">
    <property type="entry name" value="anaerobic_coproporphyrinogen-I"/>
    <property type="match status" value="1"/>
</dbReference>
<dbReference type="Pfam" id="PF06969">
    <property type="entry name" value="HemN_C"/>
    <property type="match status" value="1"/>
</dbReference>
<dbReference type="SUPFAM" id="SSF102114">
    <property type="entry name" value="Radical SAM enzymes"/>
    <property type="match status" value="1"/>
</dbReference>
<dbReference type="SMART" id="SM00729">
    <property type="entry name" value="Elp3"/>
    <property type="match status" value="1"/>
</dbReference>
<dbReference type="PANTHER" id="PTHR13932:SF5">
    <property type="entry name" value="RADICAL S-ADENOSYL METHIONINE DOMAIN-CONTAINING PROTEIN 1, MITOCHONDRIAL"/>
    <property type="match status" value="1"/>
</dbReference>
<dbReference type="InterPro" id="IPR004559">
    <property type="entry name" value="HemW-like"/>
</dbReference>
<dbReference type="NCBIfam" id="TIGR00539">
    <property type="entry name" value="hemN_rel"/>
    <property type="match status" value="1"/>
</dbReference>
<keyword evidence="2" id="KW-0963">Cytoplasm</keyword>
<dbReference type="Pfam" id="PF04055">
    <property type="entry name" value="Radical_SAM"/>
    <property type="match status" value="1"/>
</dbReference>
<dbReference type="InterPro" id="IPR058240">
    <property type="entry name" value="rSAM_sf"/>
</dbReference>
<gene>
    <name evidence="4" type="primary">hemW</name>
    <name evidence="4" type="ORF">JHU38_09715</name>
</gene>
<dbReference type="InterPro" id="IPR007197">
    <property type="entry name" value="rSAM"/>
</dbReference>
<reference evidence="4 5" key="1">
    <citation type="submission" date="2021-01" db="EMBL/GenBank/DDBJ databases">
        <title>Prevotella A2931 sp. nov.</title>
        <authorList>
            <person name="Buhl M."/>
            <person name="Oberhettinger P."/>
        </authorList>
    </citation>
    <scope>NUCLEOTIDE SEQUENCE [LARGE SCALE GENOMIC DNA]</scope>
    <source>
        <strain evidence="4 5">A2931</strain>
    </source>
</reference>
<protein>
    <recommendedName>
        <fullName evidence="2">Heme chaperone HemW</fullName>
    </recommendedName>
</protein>
<dbReference type="InterPro" id="IPR023404">
    <property type="entry name" value="rSAM_horseshoe"/>
</dbReference>
<evidence type="ECO:0000256" key="1">
    <source>
        <dbReference type="ARBA" id="ARBA00006100"/>
    </source>
</evidence>
<feature type="domain" description="Radical SAM core" evidence="3">
    <location>
        <begin position="1"/>
        <end position="229"/>
    </location>
</feature>
<dbReference type="InterPro" id="IPR010723">
    <property type="entry name" value="HemN_C"/>
</dbReference>
<comment type="caution">
    <text evidence="4">The sequence shown here is derived from an EMBL/GenBank/DDBJ whole genome shotgun (WGS) entry which is preliminary data.</text>
</comment>
<dbReference type="SFLD" id="SFLDS00029">
    <property type="entry name" value="Radical_SAM"/>
    <property type="match status" value="1"/>
</dbReference>
<evidence type="ECO:0000256" key="2">
    <source>
        <dbReference type="RuleBase" id="RU364116"/>
    </source>
</evidence>
<evidence type="ECO:0000313" key="5">
    <source>
        <dbReference type="Proteomes" id="UP000664265"/>
    </source>
</evidence>
<proteinExistence type="inferred from homology"/>
<comment type="similarity">
    <text evidence="1">Belongs to the anaerobic coproporphyrinogen-III oxidase family. HemW subfamily.</text>
</comment>
<keyword evidence="2" id="KW-0408">Iron</keyword>
<dbReference type="PANTHER" id="PTHR13932">
    <property type="entry name" value="COPROPORPHYRINIGEN III OXIDASE"/>
    <property type="match status" value="1"/>
</dbReference>
<keyword evidence="2" id="KW-0143">Chaperone</keyword>
<keyword evidence="2" id="KW-0949">S-adenosyl-L-methionine</keyword>
<keyword evidence="2" id="KW-0004">4Fe-4S</keyword>
<comment type="function">
    <text evidence="2">Probably acts as a heme chaperone, transferring heme to an unknown acceptor. Binds one molecule of heme per monomer, possibly covalently. Binds 1 [4Fe-4S] cluster. The cluster is coordinated with 3 cysteines and an exchangeable S-adenosyl-L-methionine.</text>
</comment>
<keyword evidence="5" id="KW-1185">Reference proteome</keyword>
<dbReference type="InterPro" id="IPR034505">
    <property type="entry name" value="Coproporphyrinogen-III_oxidase"/>
</dbReference>